<organism evidence="2 3">
    <name type="scientific">Veillonella criceti</name>
    <dbReference type="NCBI Taxonomy" id="103891"/>
    <lineage>
        <taxon>Bacteria</taxon>
        <taxon>Bacillati</taxon>
        <taxon>Bacillota</taxon>
        <taxon>Negativicutes</taxon>
        <taxon>Veillonellales</taxon>
        <taxon>Veillonellaceae</taxon>
        <taxon>Veillonella</taxon>
    </lineage>
</organism>
<gene>
    <name evidence="2" type="ORF">NCTC12020_01394</name>
</gene>
<keyword evidence="1" id="KW-0732">Signal</keyword>
<accession>A0A380NLY8</accession>
<dbReference type="RefSeq" id="WP_115310536.1">
    <property type="nucleotide sequence ID" value="NZ_UHIO01000001.1"/>
</dbReference>
<feature type="chain" id="PRO_5016904724" evidence="1">
    <location>
        <begin position="28"/>
        <end position="291"/>
    </location>
</feature>
<evidence type="ECO:0000256" key="1">
    <source>
        <dbReference type="SAM" id="SignalP"/>
    </source>
</evidence>
<proteinExistence type="predicted"/>
<evidence type="ECO:0000313" key="3">
    <source>
        <dbReference type="Proteomes" id="UP000255367"/>
    </source>
</evidence>
<dbReference type="Gene3D" id="3.30.565.40">
    <property type="entry name" value="Fervidobacterium nodosum Rt17-B1 like"/>
    <property type="match status" value="1"/>
</dbReference>
<keyword evidence="3" id="KW-1185">Reference proteome</keyword>
<evidence type="ECO:0000313" key="2">
    <source>
        <dbReference type="EMBL" id="SUP43883.1"/>
    </source>
</evidence>
<name>A0A380NLY8_9FIRM</name>
<dbReference type="EMBL" id="UHIO01000001">
    <property type="protein sequence ID" value="SUP43883.1"/>
    <property type="molecule type" value="Genomic_DNA"/>
</dbReference>
<dbReference type="OrthoDB" id="1628578at2"/>
<dbReference type="Proteomes" id="UP000255367">
    <property type="component" value="Unassembled WGS sequence"/>
</dbReference>
<feature type="signal peptide" evidence="1">
    <location>
        <begin position="1"/>
        <end position="27"/>
    </location>
</feature>
<dbReference type="AlphaFoldDB" id="A0A380NLY8"/>
<reference evidence="2 3" key="1">
    <citation type="submission" date="2018-06" db="EMBL/GenBank/DDBJ databases">
        <authorList>
            <consortium name="Pathogen Informatics"/>
            <person name="Doyle S."/>
        </authorList>
    </citation>
    <scope>NUCLEOTIDE SEQUENCE [LARGE SCALE GENOMIC DNA]</scope>
    <source>
        <strain evidence="2 3">NCTC12020</strain>
    </source>
</reference>
<protein>
    <submittedName>
        <fullName evidence="2">Protein of uncharacterized function (DUF3298)</fullName>
    </submittedName>
</protein>
<sequence length="291" mass="31521">MKRVFKSYMLAALIGSVAFGATGAVQAADVDVVKVNAEPAAAIVNNNGDVVAVATPTEAHNNTTGIMTKRISKDIAPATNKALWEESDELAREADLVQVPEANDYYQRLAVSVSPVAVTGDRLHITYPTVTSVSPVVTKEINDRITKYVQTLQKNLEKSNLKADMKENLYITYDVEANDKGIFSVLIKSYTIGDQAANGLNTVKAFTFNTTTGRVLSLGDFGGVSKDVLNKAINSDEELKLQFFPDSLPIDKVPSDFYATEDHELYIIFQQGTVGSMAAGTIYVPVGKSER</sequence>